<accession>A9DPR6</accession>
<dbReference type="STRING" id="391587.KAOT1_20107"/>
<dbReference type="HOGENOM" id="CLU_1822793_0_0_10"/>
<keyword evidence="2" id="KW-1185">Reference proteome</keyword>
<reference evidence="1 2" key="1">
    <citation type="journal article" date="2011" name="J. Bacteriol.">
        <title>Genome sequence of the algicidal bacterium Kordia algicida OT-1.</title>
        <authorList>
            <person name="Lee H.S."/>
            <person name="Kang S.G."/>
            <person name="Kwon K.K."/>
            <person name="Lee J.H."/>
            <person name="Kim S.J."/>
        </authorList>
    </citation>
    <scope>NUCLEOTIDE SEQUENCE [LARGE SCALE GENOMIC DNA]</scope>
    <source>
        <strain evidence="1 2">OT-1</strain>
    </source>
</reference>
<dbReference type="RefSeq" id="WP_007096550.1">
    <property type="nucleotide sequence ID" value="NZ_CP142125.1"/>
</dbReference>
<dbReference type="AlphaFoldDB" id="A9DPR6"/>
<proteinExistence type="predicted"/>
<dbReference type="EMBL" id="ABIB01000002">
    <property type="protein sequence ID" value="EDP97502.1"/>
    <property type="molecule type" value="Genomic_DNA"/>
</dbReference>
<organism evidence="1 2">
    <name type="scientific">Kordia algicida OT-1</name>
    <dbReference type="NCBI Taxonomy" id="391587"/>
    <lineage>
        <taxon>Bacteria</taxon>
        <taxon>Pseudomonadati</taxon>
        <taxon>Bacteroidota</taxon>
        <taxon>Flavobacteriia</taxon>
        <taxon>Flavobacteriales</taxon>
        <taxon>Flavobacteriaceae</taxon>
        <taxon>Kordia</taxon>
    </lineage>
</organism>
<name>A9DPR6_9FLAO</name>
<evidence type="ECO:0000313" key="1">
    <source>
        <dbReference type="EMBL" id="EDP97502.1"/>
    </source>
</evidence>
<comment type="caution">
    <text evidence="1">The sequence shown here is derived from an EMBL/GenBank/DDBJ whole genome shotgun (WGS) entry which is preliminary data.</text>
</comment>
<gene>
    <name evidence="1" type="ORF">KAOT1_20107</name>
</gene>
<dbReference type="OrthoDB" id="9849272at2"/>
<sequence length="141" mass="17146">MNFINNIPYKLGSFFEENNIDLELRKEFNATKLYSSYRYSEIHLFGKTFESVCYLWFMDNKLVNIEYRFHKKHMQLFINSINEELPKNNPLDKDPFVKEYQYYVFQDGVAIHIINLDRNFFLLRVSNMPSLPRIKKQLNQQ</sequence>
<protein>
    <submittedName>
        <fullName evidence="1">Uncharacterized protein</fullName>
    </submittedName>
</protein>
<dbReference type="Proteomes" id="UP000002945">
    <property type="component" value="Unassembled WGS sequence"/>
</dbReference>
<evidence type="ECO:0000313" key="2">
    <source>
        <dbReference type="Proteomes" id="UP000002945"/>
    </source>
</evidence>